<dbReference type="Proteomes" id="UP000178944">
    <property type="component" value="Unassembled WGS sequence"/>
</dbReference>
<gene>
    <name evidence="1" type="ORF">A2951_01915</name>
</gene>
<protein>
    <recommendedName>
        <fullName evidence="3">WxL domain-containing protein</fullName>
    </recommendedName>
</protein>
<dbReference type="AlphaFoldDB" id="A0A1G1YSM0"/>
<name>A0A1G1YSM0_9BACT</name>
<proteinExistence type="predicted"/>
<dbReference type="EMBL" id="MHIQ01000003">
    <property type="protein sequence ID" value="OGY55362.1"/>
    <property type="molecule type" value="Genomic_DNA"/>
</dbReference>
<evidence type="ECO:0000313" key="2">
    <source>
        <dbReference type="Proteomes" id="UP000178944"/>
    </source>
</evidence>
<accession>A0A1G1YSM0</accession>
<comment type="caution">
    <text evidence="1">The sequence shown here is derived from an EMBL/GenBank/DDBJ whole genome shotgun (WGS) entry which is preliminary data.</text>
</comment>
<evidence type="ECO:0008006" key="3">
    <source>
        <dbReference type="Google" id="ProtNLM"/>
    </source>
</evidence>
<evidence type="ECO:0000313" key="1">
    <source>
        <dbReference type="EMBL" id="OGY55362.1"/>
    </source>
</evidence>
<reference evidence="1 2" key="1">
    <citation type="journal article" date="2016" name="Nat. Commun.">
        <title>Thousands of microbial genomes shed light on interconnected biogeochemical processes in an aquifer system.</title>
        <authorList>
            <person name="Anantharaman K."/>
            <person name="Brown C.T."/>
            <person name="Hug L.A."/>
            <person name="Sharon I."/>
            <person name="Castelle C.J."/>
            <person name="Probst A.J."/>
            <person name="Thomas B.C."/>
            <person name="Singh A."/>
            <person name="Wilkins M.J."/>
            <person name="Karaoz U."/>
            <person name="Brodie E.L."/>
            <person name="Williams K.H."/>
            <person name="Hubbard S.S."/>
            <person name="Banfield J.F."/>
        </authorList>
    </citation>
    <scope>NUCLEOTIDE SEQUENCE [LARGE SCALE GENOMIC DNA]</scope>
</reference>
<sequence length="241" mass="24214">MARNTVIFFLIFGLAFSIGLGGTNARTESTNYIIWADVFSGGGLDVSTSTSYTLQDTIGEAIILSATSTAAAYGLKAGFRELYADQYLTLSASVSSLDLGTLSNLRATTASHTLAADTNSPSGFTITVSGSTLTSGTNTISATGATAVGSSPGSEQFGFNLVANSAPAAGSNPSGTSPIGSAAGQYGAANSFAFQSGDTVASASVDVNATTYTVSYLANVSTLTEMGTYSTTLTFAATANF</sequence>
<organism evidence="1 2">
    <name type="scientific">Candidatus Buchananbacteria bacterium RIFCSPLOWO2_01_FULL_56_15</name>
    <dbReference type="NCBI Taxonomy" id="1797547"/>
    <lineage>
        <taxon>Bacteria</taxon>
        <taxon>Candidatus Buchananiibacteriota</taxon>
    </lineage>
</organism>